<evidence type="ECO:0000256" key="1">
    <source>
        <dbReference type="ARBA" id="ARBA00004225"/>
    </source>
</evidence>
<dbReference type="Proteomes" id="UP000824540">
    <property type="component" value="Unassembled WGS sequence"/>
</dbReference>
<organism evidence="12 13">
    <name type="scientific">Albula glossodonta</name>
    <name type="common">roundjaw bonefish</name>
    <dbReference type="NCBI Taxonomy" id="121402"/>
    <lineage>
        <taxon>Eukaryota</taxon>
        <taxon>Metazoa</taxon>
        <taxon>Chordata</taxon>
        <taxon>Craniata</taxon>
        <taxon>Vertebrata</taxon>
        <taxon>Euteleostomi</taxon>
        <taxon>Actinopterygii</taxon>
        <taxon>Neopterygii</taxon>
        <taxon>Teleostei</taxon>
        <taxon>Albuliformes</taxon>
        <taxon>Albulidae</taxon>
        <taxon>Albula</taxon>
    </lineage>
</organism>
<evidence type="ECO:0000256" key="9">
    <source>
        <dbReference type="ARBA" id="ARBA00036416"/>
    </source>
</evidence>
<comment type="catalytic activity">
    <reaction evidence="9">
        <text>L-serine(in) = L-serine(out)</text>
        <dbReference type="Rhea" id="RHEA:35031"/>
        <dbReference type="ChEBI" id="CHEBI:33384"/>
    </reaction>
</comment>
<comment type="similarity">
    <text evidence="2 11">Belongs to the sideroflexin family.</text>
</comment>
<dbReference type="OrthoDB" id="6608471at2759"/>
<evidence type="ECO:0000256" key="11">
    <source>
        <dbReference type="RuleBase" id="RU362000"/>
    </source>
</evidence>
<gene>
    <name evidence="12" type="ORF">JZ751_007988</name>
</gene>
<keyword evidence="5" id="KW-0029">Amino-acid transport</keyword>
<dbReference type="PANTHER" id="PTHR11153:SF20">
    <property type="entry name" value="SIDEROFLEXIN-3"/>
    <property type="match status" value="1"/>
</dbReference>
<dbReference type="AlphaFoldDB" id="A0A8T2P349"/>
<evidence type="ECO:0000313" key="12">
    <source>
        <dbReference type="EMBL" id="KAG9346170.1"/>
    </source>
</evidence>
<keyword evidence="3" id="KW-0813">Transport</keyword>
<dbReference type="EMBL" id="JAFBMS010000016">
    <property type="protein sequence ID" value="KAG9346170.1"/>
    <property type="molecule type" value="Genomic_DNA"/>
</dbReference>
<sequence length="343" mass="37766">MSGDLSLNINIKEPRWDQGTFMGRAKHFFTVTDPRNVLLSSETLEDARVTVENYRLGVVKPGLTEDQLWRAKYIYDSAFHPDTGEKMLLIGRMSAQVPMNMTITGCMLTFYRTTPAVVFWQWVNQSFNAVVNYTNRSGDAPITVNQLGAAYVSATTGAVVTALGLKSLTSDTFYMTNELLCYLYLLPIGCLQHLPAIIGRFVPFAAVAAANCINIPFMRQGELKYGIPVTDEEGNRLGESASAARQAIVQVVVSRIGMAVPAMAIPPVIMNSLEKKAFMKRFPMLNAPVQVGLVGFCLVFATPLCCALFPQKSSMKVSSLELELQESIRKSSPNTTTVYFNKG</sequence>
<evidence type="ECO:0000256" key="7">
    <source>
        <dbReference type="ARBA" id="ARBA00023128"/>
    </source>
</evidence>
<protein>
    <recommendedName>
        <fullName evidence="11">Sidoreflexin</fullName>
    </recommendedName>
</protein>
<keyword evidence="7 11" id="KW-0496">Mitochondrion</keyword>
<dbReference type="GO" id="GO:0005743">
    <property type="term" value="C:mitochondrial inner membrane"/>
    <property type="evidence" value="ECO:0007669"/>
    <property type="project" value="TreeGrafter"/>
</dbReference>
<feature type="transmembrane region" description="Helical" evidence="11">
    <location>
        <begin position="289"/>
        <end position="309"/>
    </location>
</feature>
<evidence type="ECO:0000256" key="2">
    <source>
        <dbReference type="ARBA" id="ARBA00005974"/>
    </source>
</evidence>
<evidence type="ECO:0000256" key="5">
    <source>
        <dbReference type="ARBA" id="ARBA00022970"/>
    </source>
</evidence>
<dbReference type="Pfam" id="PF03820">
    <property type="entry name" value="SFXNs"/>
    <property type="match status" value="1"/>
</dbReference>
<feature type="transmembrane region" description="Helical" evidence="11">
    <location>
        <begin position="247"/>
        <end position="269"/>
    </location>
</feature>
<feature type="non-terminal residue" evidence="12">
    <location>
        <position position="343"/>
    </location>
</feature>
<proteinExistence type="inferred from homology"/>
<evidence type="ECO:0000256" key="10">
    <source>
        <dbReference type="ARBA" id="ARBA00045398"/>
    </source>
</evidence>
<dbReference type="PANTHER" id="PTHR11153">
    <property type="entry name" value="SIDEROFLEXIN"/>
    <property type="match status" value="1"/>
</dbReference>
<accession>A0A8T2P349</accession>
<dbReference type="InterPro" id="IPR004686">
    <property type="entry name" value="Mtc"/>
</dbReference>
<evidence type="ECO:0000256" key="4">
    <source>
        <dbReference type="ARBA" id="ARBA00022692"/>
    </source>
</evidence>
<evidence type="ECO:0000256" key="3">
    <source>
        <dbReference type="ARBA" id="ARBA00022448"/>
    </source>
</evidence>
<keyword evidence="4 11" id="KW-0812">Transmembrane</keyword>
<evidence type="ECO:0000256" key="6">
    <source>
        <dbReference type="ARBA" id="ARBA00022989"/>
    </source>
</evidence>
<keyword evidence="8 11" id="KW-0472">Membrane</keyword>
<comment type="subcellular location">
    <subcellularLocation>
        <location evidence="1 11">Mitochondrion membrane</location>
        <topology evidence="1 11">Multi-pass membrane protein</topology>
    </subcellularLocation>
</comment>
<evidence type="ECO:0000256" key="8">
    <source>
        <dbReference type="ARBA" id="ARBA00023136"/>
    </source>
</evidence>
<comment type="caution">
    <text evidence="12">The sequence shown here is derived from an EMBL/GenBank/DDBJ whole genome shotgun (WGS) entry which is preliminary data.</text>
</comment>
<dbReference type="GO" id="GO:0015075">
    <property type="term" value="F:monoatomic ion transmembrane transporter activity"/>
    <property type="evidence" value="ECO:0007669"/>
    <property type="project" value="InterPro"/>
</dbReference>
<evidence type="ECO:0000313" key="13">
    <source>
        <dbReference type="Proteomes" id="UP000824540"/>
    </source>
</evidence>
<reference evidence="12" key="1">
    <citation type="thesis" date="2021" institute="BYU ScholarsArchive" country="Provo, UT, USA">
        <title>Applications of and Algorithms for Genome Assembly and Genomic Analyses with an Emphasis on Marine Teleosts.</title>
        <authorList>
            <person name="Pickett B.D."/>
        </authorList>
    </citation>
    <scope>NUCLEOTIDE SEQUENCE</scope>
    <source>
        <strain evidence="12">HI-2016</strain>
    </source>
</reference>
<keyword evidence="13" id="KW-1185">Reference proteome</keyword>
<dbReference type="GO" id="GO:0140300">
    <property type="term" value="P:serine import into mitochondrion"/>
    <property type="evidence" value="ECO:0007669"/>
    <property type="project" value="TreeGrafter"/>
</dbReference>
<name>A0A8T2P349_9TELE</name>
<dbReference type="NCBIfam" id="TIGR00798">
    <property type="entry name" value="mtc"/>
    <property type="match status" value="1"/>
</dbReference>
<comment type="function">
    <text evidence="10">Mitochondrial serine transporter that mediates transport of serine into mitochondria, an important step of the one-carbon metabolism pathway. Mitochondrial serine is converted to glycine and formate, which then exits to the cytosol where it is used to generate the charged folates that serve as one-carbon donors.</text>
</comment>
<comment type="caution">
    <text evidence="11">Lacks conserved residue(s) required for the propagation of feature annotation.</text>
</comment>
<keyword evidence="6 11" id="KW-1133">Transmembrane helix</keyword>